<dbReference type="PANTHER" id="PTHR43391:SF82">
    <property type="entry name" value="OXIDOREDUCTASE SADH-RELATED"/>
    <property type="match status" value="1"/>
</dbReference>
<protein>
    <submittedName>
        <fullName evidence="4">Short-subunit dehydrogenase</fullName>
    </submittedName>
</protein>
<evidence type="ECO:0000256" key="1">
    <source>
        <dbReference type="ARBA" id="ARBA00006484"/>
    </source>
</evidence>
<sequence length="290" mass="30875">MLRHRTPTPARILFYDQIVVVTGAASGMGRSLAQELASSGAALALCDIDPDGLADTAERCRSTARQVSTTVVDVADRRAVTTFADDVVATMGIPFAVFNNAGRTAVIDVASEPHEVGKRVFDVNFGGVLHGTKAFLPYLHRRDRGHIVNTSSAFGLVASPMQSSYAASKFAVRGFTEALQHELAISGSGVHAHLVYPGAVNTAIARDAIYPDTQVQRWVTRAFEDILPASSPEGAARAILAGVAADRRRIVVGLDGRLIDLTWRLTGGAYQQIGGLVLKPLLSRIMGRGE</sequence>
<proteinExistence type="inferred from homology"/>
<gene>
    <name evidence="4" type="ORF">DFR67_10488</name>
</gene>
<dbReference type="PROSITE" id="PS00061">
    <property type="entry name" value="ADH_SHORT"/>
    <property type="match status" value="1"/>
</dbReference>
<evidence type="ECO:0000313" key="5">
    <source>
        <dbReference type="Proteomes" id="UP000247591"/>
    </source>
</evidence>
<dbReference type="SUPFAM" id="SSF51735">
    <property type="entry name" value="NAD(P)-binding Rossmann-fold domains"/>
    <property type="match status" value="1"/>
</dbReference>
<accession>A0A318RKC1</accession>
<comment type="caution">
    <text evidence="4">The sequence shown here is derived from an EMBL/GenBank/DDBJ whole genome shotgun (WGS) entry which is preliminary data.</text>
</comment>
<dbReference type="InterPro" id="IPR020904">
    <property type="entry name" value="Sc_DH/Rdtase_CS"/>
</dbReference>
<keyword evidence="2" id="KW-0560">Oxidoreductase</keyword>
<dbReference type="Pfam" id="PF00106">
    <property type="entry name" value="adh_short"/>
    <property type="match status" value="1"/>
</dbReference>
<dbReference type="Gene3D" id="3.40.50.720">
    <property type="entry name" value="NAD(P)-binding Rossmann-like Domain"/>
    <property type="match status" value="1"/>
</dbReference>
<dbReference type="PRINTS" id="PR00080">
    <property type="entry name" value="SDRFAMILY"/>
</dbReference>
<dbReference type="AlphaFoldDB" id="A0A318RKC1"/>
<organism evidence="4 5">
    <name type="scientific">Williamsia limnetica</name>
    <dbReference type="NCBI Taxonomy" id="882452"/>
    <lineage>
        <taxon>Bacteria</taxon>
        <taxon>Bacillati</taxon>
        <taxon>Actinomycetota</taxon>
        <taxon>Actinomycetes</taxon>
        <taxon>Mycobacteriales</taxon>
        <taxon>Nocardiaceae</taxon>
        <taxon>Williamsia</taxon>
    </lineage>
</organism>
<dbReference type="PANTHER" id="PTHR43391">
    <property type="entry name" value="RETINOL DEHYDROGENASE-RELATED"/>
    <property type="match status" value="1"/>
</dbReference>
<dbReference type="GO" id="GO:0016491">
    <property type="term" value="F:oxidoreductase activity"/>
    <property type="evidence" value="ECO:0007669"/>
    <property type="project" value="UniProtKB-KW"/>
</dbReference>
<keyword evidence="5" id="KW-1185">Reference proteome</keyword>
<dbReference type="InterPro" id="IPR036291">
    <property type="entry name" value="NAD(P)-bd_dom_sf"/>
</dbReference>
<evidence type="ECO:0000313" key="4">
    <source>
        <dbReference type="EMBL" id="PYE18509.1"/>
    </source>
</evidence>
<dbReference type="InterPro" id="IPR002347">
    <property type="entry name" value="SDR_fam"/>
</dbReference>
<reference evidence="4 5" key="1">
    <citation type="submission" date="2018-06" db="EMBL/GenBank/DDBJ databases">
        <title>Genomic Encyclopedia of Type Strains, Phase IV (KMG-IV): sequencing the most valuable type-strain genomes for metagenomic binning, comparative biology and taxonomic classification.</title>
        <authorList>
            <person name="Goeker M."/>
        </authorList>
    </citation>
    <scope>NUCLEOTIDE SEQUENCE [LARGE SCALE GENOMIC DNA]</scope>
    <source>
        <strain evidence="4 5">DSM 45521</strain>
    </source>
</reference>
<dbReference type="EMBL" id="QJSP01000004">
    <property type="protein sequence ID" value="PYE18509.1"/>
    <property type="molecule type" value="Genomic_DNA"/>
</dbReference>
<dbReference type="CDD" id="cd05233">
    <property type="entry name" value="SDR_c"/>
    <property type="match status" value="1"/>
</dbReference>
<name>A0A318RKC1_WILLI</name>
<evidence type="ECO:0000256" key="2">
    <source>
        <dbReference type="ARBA" id="ARBA00023002"/>
    </source>
</evidence>
<dbReference type="RefSeq" id="WP_245937809.1">
    <property type="nucleotide sequence ID" value="NZ_QJSP01000004.1"/>
</dbReference>
<comment type="similarity">
    <text evidence="1 3">Belongs to the short-chain dehydrogenases/reductases (SDR) family.</text>
</comment>
<dbReference type="PRINTS" id="PR00081">
    <property type="entry name" value="GDHRDH"/>
</dbReference>
<evidence type="ECO:0000256" key="3">
    <source>
        <dbReference type="RuleBase" id="RU000363"/>
    </source>
</evidence>
<dbReference type="Proteomes" id="UP000247591">
    <property type="component" value="Unassembled WGS sequence"/>
</dbReference>